<dbReference type="PROSITE" id="PS01228">
    <property type="entry name" value="COF_1"/>
    <property type="match status" value="1"/>
</dbReference>
<dbReference type="NCBIfam" id="TIGR01484">
    <property type="entry name" value="HAD-SF-IIB"/>
    <property type="match status" value="1"/>
</dbReference>
<proteinExistence type="predicted"/>
<dbReference type="InterPro" id="IPR036412">
    <property type="entry name" value="HAD-like_sf"/>
</dbReference>
<keyword evidence="2" id="KW-1185">Reference proteome</keyword>
<dbReference type="SFLD" id="SFLDS00003">
    <property type="entry name" value="Haloacid_Dehalogenase"/>
    <property type="match status" value="1"/>
</dbReference>
<dbReference type="GO" id="GO:0000287">
    <property type="term" value="F:magnesium ion binding"/>
    <property type="evidence" value="ECO:0007669"/>
    <property type="project" value="TreeGrafter"/>
</dbReference>
<comment type="caution">
    <text evidence="1">The sequence shown here is derived from an EMBL/GenBank/DDBJ whole genome shotgun (WGS) entry which is preliminary data.</text>
</comment>
<evidence type="ECO:0000313" key="1">
    <source>
        <dbReference type="EMBL" id="KAJ8909211.1"/>
    </source>
</evidence>
<dbReference type="EMBL" id="JAMWBK010000001">
    <property type="protein sequence ID" value="KAJ8909211.1"/>
    <property type="molecule type" value="Genomic_DNA"/>
</dbReference>
<dbReference type="Pfam" id="PF08282">
    <property type="entry name" value="Hydrolase_3"/>
    <property type="match status" value="1"/>
</dbReference>
<evidence type="ECO:0000313" key="2">
    <source>
        <dbReference type="Proteomes" id="UP001157974"/>
    </source>
</evidence>
<dbReference type="Gene3D" id="3.40.50.1000">
    <property type="entry name" value="HAD superfamily/HAD-like"/>
    <property type="match status" value="1"/>
</dbReference>
<gene>
    <name evidence="1" type="ORF">NDN08_005903</name>
</gene>
<dbReference type="InterPro" id="IPR006379">
    <property type="entry name" value="HAD-SF_hydro_IIB"/>
</dbReference>
<dbReference type="SUPFAM" id="SSF56784">
    <property type="entry name" value="HAD-like"/>
    <property type="match status" value="1"/>
</dbReference>
<dbReference type="InterPro" id="IPR023214">
    <property type="entry name" value="HAD_sf"/>
</dbReference>
<name>A0AAV8V4H9_9RHOD</name>
<sequence>MIGFTLNFGAASKTRGARRACRLRSSDHGIEYVTCDVDGTLLNSKHNVDGAVANAVVRTLENGVKFVCATGKSRQGSLNSIGPDLEKKIRNAYGGEVPGVFLQGLIVYGLDGKVVHERLLTSDMAQKLADASREHGVTVVAYSADRILCEEEDDETRKLKPYKEPTPEPIGRWEDVIGKLPIHKMMYLAPVADCERFRPVLEKIVGDEAKITQAMRDMIEVLPPNASKGFGVERFLESFNADPGKLLAIGDAENDLEMLKLAKYGVAMGNGFDSVKAVADDIVLDNDNAGVAVALEKYVLDEPEDEKFPEVPHKFEDEEYGSFRCLKSL</sequence>
<dbReference type="SFLD" id="SFLDG01140">
    <property type="entry name" value="C2.B:_Phosphomannomutase_and_P"/>
    <property type="match status" value="1"/>
</dbReference>
<reference evidence="1 2" key="1">
    <citation type="journal article" date="2023" name="Nat. Commun.">
        <title>Origin of minicircular mitochondrial genomes in red algae.</title>
        <authorList>
            <person name="Lee Y."/>
            <person name="Cho C.H."/>
            <person name="Lee Y.M."/>
            <person name="Park S.I."/>
            <person name="Yang J.H."/>
            <person name="West J.A."/>
            <person name="Bhattacharya D."/>
            <person name="Yoon H.S."/>
        </authorList>
    </citation>
    <scope>NUCLEOTIDE SEQUENCE [LARGE SCALE GENOMIC DNA]</scope>
    <source>
        <strain evidence="1 2">CCMP1338</strain>
        <tissue evidence="1">Whole cell</tissue>
    </source>
</reference>
<organism evidence="1 2">
    <name type="scientific">Rhodosorus marinus</name>
    <dbReference type="NCBI Taxonomy" id="101924"/>
    <lineage>
        <taxon>Eukaryota</taxon>
        <taxon>Rhodophyta</taxon>
        <taxon>Stylonematophyceae</taxon>
        <taxon>Stylonematales</taxon>
        <taxon>Stylonemataceae</taxon>
        <taxon>Rhodosorus</taxon>
    </lineage>
</organism>
<dbReference type="PANTHER" id="PTHR10000:SF8">
    <property type="entry name" value="HAD SUPERFAMILY HYDROLASE-LIKE, TYPE 3"/>
    <property type="match status" value="1"/>
</dbReference>
<dbReference type="PROSITE" id="PS01229">
    <property type="entry name" value="COF_2"/>
    <property type="match status" value="1"/>
</dbReference>
<dbReference type="Proteomes" id="UP001157974">
    <property type="component" value="Unassembled WGS sequence"/>
</dbReference>
<dbReference type="PANTHER" id="PTHR10000">
    <property type="entry name" value="PHOSPHOSERINE PHOSPHATASE"/>
    <property type="match status" value="1"/>
</dbReference>
<dbReference type="Gene3D" id="3.30.1240.10">
    <property type="match status" value="1"/>
</dbReference>
<dbReference type="AlphaFoldDB" id="A0AAV8V4H9"/>
<dbReference type="GO" id="GO:0016791">
    <property type="term" value="F:phosphatase activity"/>
    <property type="evidence" value="ECO:0007669"/>
    <property type="project" value="TreeGrafter"/>
</dbReference>
<dbReference type="NCBIfam" id="TIGR00099">
    <property type="entry name" value="Cof-subfamily"/>
    <property type="match status" value="1"/>
</dbReference>
<dbReference type="GO" id="GO:0005829">
    <property type="term" value="C:cytosol"/>
    <property type="evidence" value="ECO:0007669"/>
    <property type="project" value="TreeGrafter"/>
</dbReference>
<protein>
    <submittedName>
        <fullName evidence="1">Uncharacterized protein</fullName>
    </submittedName>
</protein>
<dbReference type="InterPro" id="IPR000150">
    <property type="entry name" value="Cof"/>
</dbReference>
<accession>A0AAV8V4H9</accession>